<dbReference type="InterPro" id="IPR036890">
    <property type="entry name" value="HATPase_C_sf"/>
</dbReference>
<dbReference type="PANTHER" id="PTHR24421">
    <property type="entry name" value="NITRATE/NITRITE SENSOR PROTEIN NARX-RELATED"/>
    <property type="match status" value="1"/>
</dbReference>
<proteinExistence type="predicted"/>
<evidence type="ECO:0000256" key="9">
    <source>
        <dbReference type="SAM" id="Phobius"/>
    </source>
</evidence>
<evidence type="ECO:0000313" key="11">
    <source>
        <dbReference type="EMBL" id="UWP79251.1"/>
    </source>
</evidence>
<dbReference type="InterPro" id="IPR050482">
    <property type="entry name" value="Sensor_HK_TwoCompSys"/>
</dbReference>
<feature type="transmembrane region" description="Helical" evidence="9">
    <location>
        <begin position="104"/>
        <end position="127"/>
    </location>
</feature>
<dbReference type="GO" id="GO:0016301">
    <property type="term" value="F:kinase activity"/>
    <property type="evidence" value="ECO:0007669"/>
    <property type="project" value="UniProtKB-KW"/>
</dbReference>
<keyword evidence="4" id="KW-0808">Transferase</keyword>
<evidence type="ECO:0000256" key="4">
    <source>
        <dbReference type="ARBA" id="ARBA00022679"/>
    </source>
</evidence>
<reference evidence="11" key="2">
    <citation type="submission" date="2022-09" db="EMBL/GenBank/DDBJ databases">
        <title>Biosynthetic gene clusters of Dactylosporangioum fulvum.</title>
        <authorList>
            <person name="Caradec T."/>
        </authorList>
    </citation>
    <scope>NUCLEOTIDE SEQUENCE</scope>
    <source>
        <strain evidence="11">NRRL B-16292</strain>
    </source>
</reference>
<dbReference type="EMBL" id="CP073720">
    <property type="protein sequence ID" value="UWP79251.1"/>
    <property type="molecule type" value="Genomic_DNA"/>
</dbReference>
<dbReference type="RefSeq" id="WP_259856871.1">
    <property type="nucleotide sequence ID" value="NZ_BAAAST010000106.1"/>
</dbReference>
<protein>
    <recommendedName>
        <fullName evidence="2">histidine kinase</fullName>
        <ecNumber evidence="2">2.7.13.3</ecNumber>
    </recommendedName>
</protein>
<dbReference type="Pfam" id="PF02518">
    <property type="entry name" value="HATPase_c"/>
    <property type="match status" value="1"/>
</dbReference>
<evidence type="ECO:0000256" key="7">
    <source>
        <dbReference type="ARBA" id="ARBA00022840"/>
    </source>
</evidence>
<dbReference type="InterPro" id="IPR003594">
    <property type="entry name" value="HATPase_dom"/>
</dbReference>
<feature type="transmembrane region" description="Helical" evidence="9">
    <location>
        <begin position="147"/>
        <end position="168"/>
    </location>
</feature>
<evidence type="ECO:0000256" key="6">
    <source>
        <dbReference type="ARBA" id="ARBA00022777"/>
    </source>
</evidence>
<dbReference type="SMART" id="SM00387">
    <property type="entry name" value="HATPase_c"/>
    <property type="match status" value="1"/>
</dbReference>
<keyword evidence="3" id="KW-0597">Phosphoprotein</keyword>
<keyword evidence="9" id="KW-0472">Membrane</keyword>
<keyword evidence="9" id="KW-0812">Transmembrane</keyword>
<reference evidence="11" key="1">
    <citation type="submission" date="2021-04" db="EMBL/GenBank/DDBJ databases">
        <authorList>
            <person name="Hartkoorn R.C."/>
            <person name="Beaudoing E."/>
            <person name="Hot D."/>
        </authorList>
    </citation>
    <scope>NUCLEOTIDE SEQUENCE</scope>
    <source>
        <strain evidence="11">NRRL B-16292</strain>
    </source>
</reference>
<evidence type="ECO:0000256" key="2">
    <source>
        <dbReference type="ARBA" id="ARBA00012438"/>
    </source>
</evidence>
<comment type="catalytic activity">
    <reaction evidence="1">
        <text>ATP + protein L-histidine = ADP + protein N-phospho-L-histidine.</text>
        <dbReference type="EC" id="2.7.13.3"/>
    </reaction>
</comment>
<dbReference type="EC" id="2.7.13.3" evidence="2"/>
<dbReference type="Gene3D" id="3.30.565.10">
    <property type="entry name" value="Histidine kinase-like ATPase, C-terminal domain"/>
    <property type="match status" value="1"/>
</dbReference>
<keyword evidence="8" id="KW-0902">Two-component regulatory system</keyword>
<keyword evidence="9" id="KW-1133">Transmembrane helix</keyword>
<dbReference type="InterPro" id="IPR011712">
    <property type="entry name" value="Sig_transdc_His_kin_sub3_dim/P"/>
</dbReference>
<gene>
    <name evidence="11" type="ORF">Dfulv_29260</name>
</gene>
<dbReference type="Gene3D" id="1.20.5.1930">
    <property type="match status" value="1"/>
</dbReference>
<evidence type="ECO:0000313" key="12">
    <source>
        <dbReference type="Proteomes" id="UP001059617"/>
    </source>
</evidence>
<organism evidence="11 12">
    <name type="scientific">Dactylosporangium fulvum</name>
    <dbReference type="NCBI Taxonomy" id="53359"/>
    <lineage>
        <taxon>Bacteria</taxon>
        <taxon>Bacillati</taxon>
        <taxon>Actinomycetota</taxon>
        <taxon>Actinomycetes</taxon>
        <taxon>Micromonosporales</taxon>
        <taxon>Micromonosporaceae</taxon>
        <taxon>Dactylosporangium</taxon>
    </lineage>
</organism>
<evidence type="ECO:0000256" key="8">
    <source>
        <dbReference type="ARBA" id="ARBA00023012"/>
    </source>
</evidence>
<keyword evidence="12" id="KW-1185">Reference proteome</keyword>
<evidence type="ECO:0000256" key="5">
    <source>
        <dbReference type="ARBA" id="ARBA00022741"/>
    </source>
</evidence>
<evidence type="ECO:0000256" key="1">
    <source>
        <dbReference type="ARBA" id="ARBA00000085"/>
    </source>
</evidence>
<dbReference type="CDD" id="cd16917">
    <property type="entry name" value="HATPase_UhpB-NarQ-NarX-like"/>
    <property type="match status" value="1"/>
</dbReference>
<dbReference type="Proteomes" id="UP001059617">
    <property type="component" value="Chromosome"/>
</dbReference>
<dbReference type="PANTHER" id="PTHR24421:SF10">
    <property type="entry name" value="NITRATE_NITRITE SENSOR PROTEIN NARQ"/>
    <property type="match status" value="1"/>
</dbReference>
<dbReference type="SUPFAM" id="SSF55874">
    <property type="entry name" value="ATPase domain of HSP90 chaperone/DNA topoisomerase II/histidine kinase"/>
    <property type="match status" value="1"/>
</dbReference>
<sequence length="392" mass="41714">MRERWFRPGETVARRAVRLTAGVCLGAVTAVVGLAYLVGSGLLLALVLPWPAARRSTRWRVLACARRLAAVDQRRAAALHGDPSAAASLGGDRALVYLAIRGPVGLLGAAVLMLLLYVVVSGAVLMWDWFNGRPTDGLTPSLLTVGALLAGGVVTLFLIAQGIAGVAAMERRLARWLAEPTDREHFQRRIAELTATRADVVEAVNDERRRIERDLHDGVQQRLVALGMLLGRARRSHAPDRAEALLRQAHEQSQQALTELREVAWRIYPTALDQGGLAAALETVAERSSVPVRLGGVPDNLDPTTAAVAYFVVSEAVTNAAKHSGADHVTISVNREGPRLVVRIHDNGIGGADPHGSGLSGLTRRVAALDGSLRVDSPPGGPTTITTELPCA</sequence>
<accession>A0ABY5VQC3</accession>
<keyword evidence="7" id="KW-0067">ATP-binding</keyword>
<feature type="domain" description="Histidine kinase/HSP90-like ATPase" evidence="10">
    <location>
        <begin position="304"/>
        <end position="392"/>
    </location>
</feature>
<evidence type="ECO:0000259" key="10">
    <source>
        <dbReference type="SMART" id="SM00387"/>
    </source>
</evidence>
<dbReference type="Pfam" id="PF07730">
    <property type="entry name" value="HisKA_3"/>
    <property type="match status" value="1"/>
</dbReference>
<keyword evidence="6 11" id="KW-0418">Kinase</keyword>
<evidence type="ECO:0000256" key="3">
    <source>
        <dbReference type="ARBA" id="ARBA00022553"/>
    </source>
</evidence>
<feature type="transmembrane region" description="Helical" evidence="9">
    <location>
        <begin position="20"/>
        <end position="50"/>
    </location>
</feature>
<name>A0ABY5VQC3_9ACTN</name>
<keyword evidence="5" id="KW-0547">Nucleotide-binding</keyword>